<reference evidence="2" key="1">
    <citation type="journal article" date="2017" name="Nat. Ecol. Evol.">
        <title>Genome expansion and lineage-specific genetic innovations in the forest pathogenic fungi Armillaria.</title>
        <authorList>
            <person name="Sipos G."/>
            <person name="Prasanna A.N."/>
            <person name="Walter M.C."/>
            <person name="O'Connor E."/>
            <person name="Balint B."/>
            <person name="Krizsan K."/>
            <person name="Kiss B."/>
            <person name="Hess J."/>
            <person name="Varga T."/>
            <person name="Slot J."/>
            <person name="Riley R."/>
            <person name="Boka B."/>
            <person name="Rigling D."/>
            <person name="Barry K."/>
            <person name="Lee J."/>
            <person name="Mihaltcheva S."/>
            <person name="LaButti K."/>
            <person name="Lipzen A."/>
            <person name="Waldron R."/>
            <person name="Moloney N.M."/>
            <person name="Sperisen C."/>
            <person name="Kredics L."/>
            <person name="Vagvoelgyi C."/>
            <person name="Patrignani A."/>
            <person name="Fitzpatrick D."/>
            <person name="Nagy I."/>
            <person name="Doyle S."/>
            <person name="Anderson J.B."/>
            <person name="Grigoriev I.V."/>
            <person name="Gueldener U."/>
            <person name="Muensterkoetter M."/>
            <person name="Nagy L.G."/>
        </authorList>
    </citation>
    <scope>NUCLEOTIDE SEQUENCE [LARGE SCALE GENOMIC DNA]</scope>
    <source>
        <strain evidence="2">Ar21-2</strain>
    </source>
</reference>
<sequence length="194" mass="22072">MPHATDIIAKGLEKLADFQFFAYTFAVIHPAYKLQWFQKNLPGEVLEVKNLFINTLWKYKSTPDLQTPVLQTTSNSGNLLLHARNILCLDNHANASGSEPWHSLDDEVERYLSDPVRGDVSILMFWQLGADSMEALQMLKYSVRKGWGLNFTEGTDEMSEIHELELLIEQQISIPEDMQAFIKGLVLENGNNAF</sequence>
<keyword evidence="2" id="KW-1185">Reference proteome</keyword>
<evidence type="ECO:0000313" key="2">
    <source>
        <dbReference type="Proteomes" id="UP000217790"/>
    </source>
</evidence>
<protein>
    <submittedName>
        <fullName evidence="1">Uncharacterized protein</fullName>
    </submittedName>
</protein>
<organism evidence="1 2">
    <name type="scientific">Armillaria gallica</name>
    <name type="common">Bulbous honey fungus</name>
    <name type="synonym">Armillaria bulbosa</name>
    <dbReference type="NCBI Taxonomy" id="47427"/>
    <lineage>
        <taxon>Eukaryota</taxon>
        <taxon>Fungi</taxon>
        <taxon>Dikarya</taxon>
        <taxon>Basidiomycota</taxon>
        <taxon>Agaricomycotina</taxon>
        <taxon>Agaricomycetes</taxon>
        <taxon>Agaricomycetidae</taxon>
        <taxon>Agaricales</taxon>
        <taxon>Marasmiineae</taxon>
        <taxon>Physalacriaceae</taxon>
        <taxon>Armillaria</taxon>
    </lineage>
</organism>
<evidence type="ECO:0000313" key="1">
    <source>
        <dbReference type="EMBL" id="PBK80389.1"/>
    </source>
</evidence>
<accession>A0A2H3CBE0</accession>
<dbReference type="Proteomes" id="UP000217790">
    <property type="component" value="Unassembled WGS sequence"/>
</dbReference>
<dbReference type="InParanoid" id="A0A2H3CBE0"/>
<gene>
    <name evidence="1" type="ORF">ARMGADRAFT_1040118</name>
</gene>
<dbReference type="EMBL" id="KZ293746">
    <property type="protein sequence ID" value="PBK80389.1"/>
    <property type="molecule type" value="Genomic_DNA"/>
</dbReference>
<name>A0A2H3CBE0_ARMGA</name>
<dbReference type="AlphaFoldDB" id="A0A2H3CBE0"/>
<proteinExistence type="predicted"/>
<dbReference type="OrthoDB" id="3262464at2759"/>